<comment type="caution">
    <text evidence="1">The sequence shown here is derived from an EMBL/GenBank/DDBJ whole genome shotgun (WGS) entry which is preliminary data.</text>
</comment>
<gene>
    <name evidence="1" type="ORF">NDU88_003516</name>
</gene>
<evidence type="ECO:0000313" key="2">
    <source>
        <dbReference type="Proteomes" id="UP001066276"/>
    </source>
</evidence>
<keyword evidence="2" id="KW-1185">Reference proteome</keyword>
<name>A0AAV7V2L7_PLEWA</name>
<organism evidence="1 2">
    <name type="scientific">Pleurodeles waltl</name>
    <name type="common">Iberian ribbed newt</name>
    <dbReference type="NCBI Taxonomy" id="8319"/>
    <lineage>
        <taxon>Eukaryota</taxon>
        <taxon>Metazoa</taxon>
        <taxon>Chordata</taxon>
        <taxon>Craniata</taxon>
        <taxon>Vertebrata</taxon>
        <taxon>Euteleostomi</taxon>
        <taxon>Amphibia</taxon>
        <taxon>Batrachia</taxon>
        <taxon>Caudata</taxon>
        <taxon>Salamandroidea</taxon>
        <taxon>Salamandridae</taxon>
        <taxon>Pleurodelinae</taxon>
        <taxon>Pleurodeles</taxon>
    </lineage>
</organism>
<dbReference type="AlphaFoldDB" id="A0AAV7V2L7"/>
<evidence type="ECO:0000313" key="1">
    <source>
        <dbReference type="EMBL" id="KAJ1194222.1"/>
    </source>
</evidence>
<dbReference type="EMBL" id="JANPWB010000004">
    <property type="protein sequence ID" value="KAJ1194222.1"/>
    <property type="molecule type" value="Genomic_DNA"/>
</dbReference>
<sequence length="105" mass="11341">MQHGAAYTSGLMRLDCHSAAPPLAVPGHAAPLLTECRCTTGRASLSRLPDAAHIATRVSGFPFVHWGHRGCHDTLHERQDHLAELHALSYTARTSAVRPCATRLP</sequence>
<protein>
    <submittedName>
        <fullName evidence="1">Uncharacterized protein</fullName>
    </submittedName>
</protein>
<dbReference type="Proteomes" id="UP001066276">
    <property type="component" value="Chromosome 2_2"/>
</dbReference>
<proteinExistence type="predicted"/>
<reference evidence="1" key="1">
    <citation type="journal article" date="2022" name="bioRxiv">
        <title>Sequencing and chromosome-scale assembly of the giantPleurodeles waltlgenome.</title>
        <authorList>
            <person name="Brown T."/>
            <person name="Elewa A."/>
            <person name="Iarovenko S."/>
            <person name="Subramanian E."/>
            <person name="Araus A.J."/>
            <person name="Petzold A."/>
            <person name="Susuki M."/>
            <person name="Suzuki K.-i.T."/>
            <person name="Hayashi T."/>
            <person name="Toyoda A."/>
            <person name="Oliveira C."/>
            <person name="Osipova E."/>
            <person name="Leigh N.D."/>
            <person name="Simon A."/>
            <person name="Yun M.H."/>
        </authorList>
    </citation>
    <scope>NUCLEOTIDE SEQUENCE</scope>
    <source>
        <strain evidence="1">20211129_DDA</strain>
        <tissue evidence="1">Liver</tissue>
    </source>
</reference>
<accession>A0AAV7V2L7</accession>